<dbReference type="Pfam" id="PF10996">
    <property type="entry name" value="Beta-Casp"/>
    <property type="match status" value="1"/>
</dbReference>
<dbReference type="InterPro" id="IPR022712">
    <property type="entry name" value="Beta_Casp"/>
</dbReference>
<feature type="domain" description="Beta-Casp" evidence="3">
    <location>
        <begin position="233"/>
        <end position="358"/>
    </location>
</feature>
<dbReference type="Proteomes" id="UP000595618">
    <property type="component" value="Chromosome"/>
</dbReference>
<dbReference type="Gene3D" id="3.40.50.10890">
    <property type="match status" value="1"/>
</dbReference>
<evidence type="ECO:0000259" key="2">
    <source>
        <dbReference type="SMART" id="SM00849"/>
    </source>
</evidence>
<proteinExistence type="predicted"/>
<dbReference type="GO" id="GO:0004521">
    <property type="term" value="F:RNA endonuclease activity"/>
    <property type="evidence" value="ECO:0007669"/>
    <property type="project" value="TreeGrafter"/>
</dbReference>
<evidence type="ECO:0000313" key="5">
    <source>
        <dbReference type="Proteomes" id="UP000595618"/>
    </source>
</evidence>
<name>A0A7T5RIR8_9BACT</name>
<dbReference type="Pfam" id="PF07521">
    <property type="entry name" value="RMMBL"/>
    <property type="match status" value="1"/>
</dbReference>
<evidence type="ECO:0000259" key="3">
    <source>
        <dbReference type="SMART" id="SM01027"/>
    </source>
</evidence>
<dbReference type="SMART" id="SM01027">
    <property type="entry name" value="Beta-Casp"/>
    <property type="match status" value="1"/>
</dbReference>
<dbReference type="PANTHER" id="PTHR11203:SF37">
    <property type="entry name" value="INTEGRATOR COMPLEX SUBUNIT 11"/>
    <property type="match status" value="1"/>
</dbReference>
<accession>A0A7T5RIR8</accession>
<dbReference type="AlphaFoldDB" id="A0A7T5RIR8"/>
<protein>
    <submittedName>
        <fullName evidence="4">MBL fold metallo-hydrolase</fullName>
    </submittedName>
</protein>
<dbReference type="InterPro" id="IPR050698">
    <property type="entry name" value="MBL"/>
</dbReference>
<feature type="domain" description="Metallo-beta-lactamase" evidence="2">
    <location>
        <begin position="13"/>
        <end position="199"/>
    </location>
</feature>
<dbReference type="EMBL" id="CP066690">
    <property type="protein sequence ID" value="QQG44921.1"/>
    <property type="molecule type" value="Genomic_DNA"/>
</dbReference>
<dbReference type="InterPro" id="IPR036866">
    <property type="entry name" value="RibonucZ/Hydroxyglut_hydro"/>
</dbReference>
<dbReference type="SUPFAM" id="SSF56281">
    <property type="entry name" value="Metallo-hydrolase/oxidoreductase"/>
    <property type="match status" value="1"/>
</dbReference>
<keyword evidence="1 4" id="KW-0378">Hydrolase</keyword>
<organism evidence="4 5">
    <name type="scientific">Candidatus Sungiibacteriota bacterium</name>
    <dbReference type="NCBI Taxonomy" id="2750080"/>
    <lineage>
        <taxon>Bacteria</taxon>
        <taxon>Candidatus Sungiibacteriota</taxon>
    </lineage>
</organism>
<evidence type="ECO:0000256" key="1">
    <source>
        <dbReference type="ARBA" id="ARBA00022801"/>
    </source>
</evidence>
<reference evidence="4 5" key="1">
    <citation type="submission" date="2020-07" db="EMBL/GenBank/DDBJ databases">
        <title>Huge and variable diversity of episymbiotic CPR bacteria and DPANN archaea in groundwater ecosystems.</title>
        <authorList>
            <person name="He C.Y."/>
            <person name="Keren R."/>
            <person name="Whittaker M."/>
            <person name="Farag I.F."/>
            <person name="Doudna J."/>
            <person name="Cate J.H.D."/>
            <person name="Banfield J.F."/>
        </authorList>
    </citation>
    <scope>NUCLEOTIDE SEQUENCE [LARGE SCALE GENOMIC DNA]</scope>
    <source>
        <strain evidence="4">NC_groundwater_541_Ag_S-0.1um_46_50</strain>
    </source>
</reference>
<dbReference type="Gene3D" id="3.60.15.10">
    <property type="entry name" value="Ribonuclease Z/Hydroxyacylglutathione hydrolase-like"/>
    <property type="match status" value="1"/>
</dbReference>
<dbReference type="Pfam" id="PF00753">
    <property type="entry name" value="Lactamase_B"/>
    <property type="match status" value="1"/>
</dbReference>
<dbReference type="PANTHER" id="PTHR11203">
    <property type="entry name" value="CLEAVAGE AND POLYADENYLATION SPECIFICITY FACTOR FAMILY MEMBER"/>
    <property type="match status" value="1"/>
</dbReference>
<gene>
    <name evidence="4" type="ORF">HYW89_02835</name>
</gene>
<dbReference type="SMART" id="SM00849">
    <property type="entry name" value="Lactamase_B"/>
    <property type="match status" value="1"/>
</dbReference>
<dbReference type="CDD" id="cd16295">
    <property type="entry name" value="TTHA0252-CPSF-like_MBL-fold"/>
    <property type="match status" value="1"/>
</dbReference>
<dbReference type="InterPro" id="IPR001279">
    <property type="entry name" value="Metallo-B-lactamas"/>
</dbReference>
<dbReference type="InterPro" id="IPR011108">
    <property type="entry name" value="RMMBL"/>
</dbReference>
<evidence type="ECO:0000313" key="4">
    <source>
        <dbReference type="EMBL" id="QQG44921.1"/>
    </source>
</evidence>
<dbReference type="GO" id="GO:0016787">
    <property type="term" value="F:hydrolase activity"/>
    <property type="evidence" value="ECO:0007669"/>
    <property type="project" value="UniProtKB-KW"/>
</dbReference>
<sequence length="443" mass="50702">MKLSFHGGAREVTGACYLLETAQTKILIDCGLFQGCDECADLNFEKFKFEPRKIDLLVVTHAHLDHVGRIPKLVQEGFSGKIYSTAPTQELARLILEDAFHLMRRDSKKMYDEEDLEKTFRLWEDVPYHKILETGDIKFRLNNAGHILGSSLVELWAENKHWLFSGDLGNLPSALLPPPETFKNIEYLVLESTYGNRTHEDPGERVLMLERAVEDVTARHGMLMIPAFATERTQDILFLLNEMLLFKRIPEIPVFVDAPLAIRVTSVFEKYTDHYKEEIRELFRQHPNLFKFKKLKFTESVEESKKINDVPPPKVVIAGSGMMNGGRILHHARRYLPDPKSILLIIGYQAAGSLGRRLIDGEKTVKLFGEEISVAAEIRKINGFSAHADNPQLFDFVDRNRDALKRVFVVQGEEPQALHFMQEIKDRLGVQADAPTLYQEFEI</sequence>